<feature type="domain" description="Lipid/polyisoprenoid-binding YceI-like" evidence="2">
    <location>
        <begin position="23"/>
        <end position="186"/>
    </location>
</feature>
<dbReference type="SUPFAM" id="SSF101874">
    <property type="entry name" value="YceI-like"/>
    <property type="match status" value="1"/>
</dbReference>
<evidence type="ECO:0000259" key="2">
    <source>
        <dbReference type="SMART" id="SM00867"/>
    </source>
</evidence>
<dbReference type="InterPro" id="IPR036761">
    <property type="entry name" value="TTHA0802/YceI-like_sf"/>
</dbReference>
<evidence type="ECO:0000256" key="1">
    <source>
        <dbReference type="SAM" id="SignalP"/>
    </source>
</evidence>
<dbReference type="SMART" id="SM00867">
    <property type="entry name" value="YceI"/>
    <property type="match status" value="1"/>
</dbReference>
<protein>
    <submittedName>
        <fullName evidence="3">Polyisoprenoid-binding protein</fullName>
    </submittedName>
</protein>
<keyword evidence="4" id="KW-1185">Reference proteome</keyword>
<keyword evidence="1" id="KW-0732">Signal</keyword>
<dbReference type="EMBL" id="WSSB01000007">
    <property type="protein sequence ID" value="MXR37089.1"/>
    <property type="molecule type" value="Genomic_DNA"/>
</dbReference>
<feature type="chain" id="PRO_5032511620" evidence="1">
    <location>
        <begin position="20"/>
        <end position="189"/>
    </location>
</feature>
<dbReference type="PANTHER" id="PTHR34406">
    <property type="entry name" value="PROTEIN YCEI"/>
    <property type="match status" value="1"/>
</dbReference>
<evidence type="ECO:0000313" key="3">
    <source>
        <dbReference type="EMBL" id="MXR37089.1"/>
    </source>
</evidence>
<dbReference type="RefSeq" id="WP_160796479.1">
    <property type="nucleotide sequence ID" value="NZ_WSSB01000007.1"/>
</dbReference>
<feature type="signal peptide" evidence="1">
    <location>
        <begin position="1"/>
        <end position="19"/>
    </location>
</feature>
<dbReference type="Proteomes" id="UP000467214">
    <property type="component" value="Unassembled WGS sequence"/>
</dbReference>
<name>A0A845BLI6_9NEIS</name>
<dbReference type="Gene3D" id="2.40.128.110">
    <property type="entry name" value="Lipid/polyisoprenoid-binding, YceI-like"/>
    <property type="match status" value="1"/>
</dbReference>
<reference evidence="3 4" key="1">
    <citation type="submission" date="2019-12" db="EMBL/GenBank/DDBJ databases">
        <title>Neisseriaceae gen. nov. sp. Genome sequencing and assembly.</title>
        <authorList>
            <person name="Liu Z."/>
            <person name="Li A."/>
        </authorList>
    </citation>
    <scope>NUCLEOTIDE SEQUENCE [LARGE SCALE GENOMIC DNA]</scope>
    <source>
        <strain evidence="3 4">B2N2-7</strain>
    </source>
</reference>
<accession>A0A845BLI6</accession>
<dbReference type="InterPro" id="IPR007372">
    <property type="entry name" value="Lipid/polyisoprenoid-bd_YceI"/>
</dbReference>
<evidence type="ECO:0000313" key="4">
    <source>
        <dbReference type="Proteomes" id="UP000467214"/>
    </source>
</evidence>
<organism evidence="3 4">
    <name type="scientific">Craterilacuibacter sinensis</name>
    <dbReference type="NCBI Taxonomy" id="2686017"/>
    <lineage>
        <taxon>Bacteria</taxon>
        <taxon>Pseudomonadati</taxon>
        <taxon>Pseudomonadota</taxon>
        <taxon>Betaproteobacteria</taxon>
        <taxon>Neisseriales</taxon>
        <taxon>Neisseriaceae</taxon>
        <taxon>Craterilacuibacter</taxon>
    </lineage>
</organism>
<gene>
    <name evidence="3" type="ORF">GQF02_08905</name>
</gene>
<dbReference type="PANTHER" id="PTHR34406:SF1">
    <property type="entry name" value="PROTEIN YCEI"/>
    <property type="match status" value="1"/>
</dbReference>
<comment type="caution">
    <text evidence="3">The sequence shown here is derived from an EMBL/GenBank/DDBJ whole genome shotgun (WGS) entry which is preliminary data.</text>
</comment>
<sequence>MKKTLLASLILSAVSAAYAAPLKYEIDPTHTTASYEVNHLGMSLQSGTFSQIKGNLLVDEAAKTAKVDVTIPTATLNSHLAKRDEHLKSADFFDVAKYPAMRFVSDKVIFTNGKPSVIDGKLTLLGVTKPVMLKVRFAAKQANPMSGVETWGVNATGQLKRSEFGMKTYLPGIADEVKLDIALEAPKAQ</sequence>
<dbReference type="AlphaFoldDB" id="A0A845BLI6"/>
<dbReference type="Pfam" id="PF04264">
    <property type="entry name" value="YceI"/>
    <property type="match status" value="1"/>
</dbReference>
<proteinExistence type="predicted"/>